<evidence type="ECO:0000256" key="6">
    <source>
        <dbReference type="ARBA" id="ARBA00023136"/>
    </source>
</evidence>
<feature type="region of interest" description="Disordered" evidence="8">
    <location>
        <begin position="317"/>
        <end position="343"/>
    </location>
</feature>
<comment type="subcellular location">
    <subcellularLocation>
        <location evidence="1">Cell membrane</location>
        <topology evidence="1">Multi-pass membrane protein</topology>
    </subcellularLocation>
    <subcellularLocation>
        <location evidence="7">Membrane</location>
        <topology evidence="7">Multi-pass membrane protein</topology>
    </subcellularLocation>
</comment>
<evidence type="ECO:0000256" key="4">
    <source>
        <dbReference type="ARBA" id="ARBA00022692"/>
    </source>
</evidence>
<evidence type="ECO:0000256" key="5">
    <source>
        <dbReference type="ARBA" id="ARBA00022989"/>
    </source>
</evidence>
<accession>A0A2H1VWW5</accession>
<evidence type="ECO:0000256" key="3">
    <source>
        <dbReference type="ARBA" id="ARBA00022475"/>
    </source>
</evidence>
<dbReference type="GO" id="GO:1902742">
    <property type="term" value="P:apoptotic process involved in development"/>
    <property type="evidence" value="ECO:0007669"/>
    <property type="project" value="TreeGrafter"/>
</dbReference>
<dbReference type="Pfam" id="PF09815">
    <property type="entry name" value="XK-related"/>
    <property type="match status" value="2"/>
</dbReference>
<dbReference type="EMBL" id="ODYU01004889">
    <property type="protein sequence ID" value="SOQ45226.1"/>
    <property type="molecule type" value="Genomic_DNA"/>
</dbReference>
<evidence type="ECO:0000256" key="2">
    <source>
        <dbReference type="ARBA" id="ARBA00008789"/>
    </source>
</evidence>
<dbReference type="InterPro" id="IPR018629">
    <property type="entry name" value="XK-rel"/>
</dbReference>
<name>A0A2H1VWW5_SPOFR</name>
<keyword evidence="5 7" id="KW-1133">Transmembrane helix</keyword>
<reference evidence="9" key="1">
    <citation type="submission" date="2016-07" db="EMBL/GenBank/DDBJ databases">
        <authorList>
            <person name="Bretaudeau A."/>
        </authorList>
    </citation>
    <scope>NUCLEOTIDE SEQUENCE</scope>
    <source>
        <strain evidence="9">Rice</strain>
        <tissue evidence="9">Whole body</tissue>
    </source>
</reference>
<organism evidence="9">
    <name type="scientific">Spodoptera frugiperda</name>
    <name type="common">Fall armyworm</name>
    <dbReference type="NCBI Taxonomy" id="7108"/>
    <lineage>
        <taxon>Eukaryota</taxon>
        <taxon>Metazoa</taxon>
        <taxon>Ecdysozoa</taxon>
        <taxon>Arthropoda</taxon>
        <taxon>Hexapoda</taxon>
        <taxon>Insecta</taxon>
        <taxon>Pterygota</taxon>
        <taxon>Neoptera</taxon>
        <taxon>Endopterygota</taxon>
        <taxon>Lepidoptera</taxon>
        <taxon>Glossata</taxon>
        <taxon>Ditrysia</taxon>
        <taxon>Noctuoidea</taxon>
        <taxon>Noctuidae</taxon>
        <taxon>Amphipyrinae</taxon>
        <taxon>Spodoptera</taxon>
    </lineage>
</organism>
<evidence type="ECO:0000256" key="8">
    <source>
        <dbReference type="SAM" id="MobiDB-lite"/>
    </source>
</evidence>
<feature type="transmembrane region" description="Helical" evidence="7">
    <location>
        <begin position="529"/>
        <end position="549"/>
    </location>
</feature>
<dbReference type="PANTHER" id="PTHR16024">
    <property type="entry name" value="XK-RELATED PROTEIN"/>
    <property type="match status" value="1"/>
</dbReference>
<dbReference type="PANTHER" id="PTHR16024:SF27">
    <property type="entry name" value="XK-RELATED PROTEIN"/>
    <property type="match status" value="1"/>
</dbReference>
<dbReference type="GO" id="GO:0005886">
    <property type="term" value="C:plasma membrane"/>
    <property type="evidence" value="ECO:0007669"/>
    <property type="project" value="UniProtKB-SubCell"/>
</dbReference>
<dbReference type="AlphaFoldDB" id="A0A2H1VWW5"/>
<proteinExistence type="inferred from homology"/>
<sequence>MVTCELDKEVSGELLGLKLPAWQALLLHRVLPSCGGLVIYIVLMCYDFTIIVEHFLNGSEGMGVFCTILIGLPSLISLIFTLASPPPGFRPDLTAYSVTVEKSDIKWLLMQIVNAIFFPIAAIGRYCYLIFWWVEAVSASRSDDEERTKEAIRIARAPSPVELYLFLQSFLHAAPHAIINILDLMVRWSDMTYDKVSVQAISIVASTLRMASTATMYRRFEREKICGRKYPWGTQFSDPLLDTSKDENDNAKPDDADDNAEANKTKSADEETIYESIRKKDSIISDNSNSAKFRNTHSDLIKFSPRNTVEMSSAFFDNEEITDSDTSSDYLPPKRDVTGSQELNSDDEYIRPITIIDRVAPLRRNTDYTIEKVEIIPPPVMMAPRPMSFAMWAEKMVENAESIPTWLSAPPRRKYCDEVVQDEPDIPRRVPRSFIRGLEPQDATAAIVHFLGWYSFFVARLLSIACFIDFFPFVAIIVLFSHYQVMLLFLIVPQASTVRRAFYIFLAFIYLFCLMEFKIRFRHVRVWHVFWVIVCTIETVVFTAVWISIDNTVHEWWQYFIVQVIVVSLMLSYMCFLFYFVVLQPRETIVYLNNNKSNEKS</sequence>
<keyword evidence="3" id="KW-1003">Cell membrane</keyword>
<feature type="transmembrane region" description="Helical" evidence="7">
    <location>
        <begin position="37"/>
        <end position="56"/>
    </location>
</feature>
<comment type="similarity">
    <text evidence="2 7">Belongs to the XK family.</text>
</comment>
<evidence type="ECO:0000313" key="9">
    <source>
        <dbReference type="EMBL" id="SOQ45226.1"/>
    </source>
</evidence>
<evidence type="ECO:0000256" key="1">
    <source>
        <dbReference type="ARBA" id="ARBA00004651"/>
    </source>
</evidence>
<protein>
    <recommendedName>
        <fullName evidence="7">XK-related protein</fullName>
    </recommendedName>
</protein>
<feature type="compositionally biased region" description="Basic and acidic residues" evidence="8">
    <location>
        <begin position="243"/>
        <end position="254"/>
    </location>
</feature>
<keyword evidence="6 7" id="KW-0472">Membrane</keyword>
<feature type="transmembrane region" description="Helical" evidence="7">
    <location>
        <begin position="112"/>
        <end position="134"/>
    </location>
</feature>
<evidence type="ECO:0000256" key="7">
    <source>
        <dbReference type="RuleBase" id="RU910716"/>
    </source>
</evidence>
<dbReference type="GO" id="GO:0043652">
    <property type="term" value="P:engulfment of apoptotic cell"/>
    <property type="evidence" value="ECO:0007669"/>
    <property type="project" value="TreeGrafter"/>
</dbReference>
<gene>
    <name evidence="9" type="ORF">SFRICE_002330</name>
</gene>
<keyword evidence="4 7" id="KW-0812">Transmembrane</keyword>
<feature type="transmembrane region" description="Helical" evidence="7">
    <location>
        <begin position="500"/>
        <end position="517"/>
    </location>
</feature>
<feature type="region of interest" description="Disordered" evidence="8">
    <location>
        <begin position="238"/>
        <end position="271"/>
    </location>
</feature>
<dbReference type="GO" id="GO:0070782">
    <property type="term" value="P:phosphatidylserine exposure on apoptotic cell surface"/>
    <property type="evidence" value="ECO:0007669"/>
    <property type="project" value="TreeGrafter"/>
</dbReference>
<feature type="transmembrane region" description="Helical" evidence="7">
    <location>
        <begin position="561"/>
        <end position="582"/>
    </location>
</feature>
<feature type="transmembrane region" description="Helical" evidence="7">
    <location>
        <begin position="62"/>
        <end position="83"/>
    </location>
</feature>
<dbReference type="InterPro" id="IPR050895">
    <property type="entry name" value="XK-related_scramblase"/>
</dbReference>